<dbReference type="SFLD" id="SFLDS00005">
    <property type="entry name" value="Isoprenoid_Synthase_Type_I"/>
    <property type="match status" value="1"/>
</dbReference>
<accession>A0A1M4V416</accession>
<organism evidence="13 14">
    <name type="scientific">Lampropedia hyalina DSM 16112</name>
    <dbReference type="NCBI Taxonomy" id="1122156"/>
    <lineage>
        <taxon>Bacteria</taxon>
        <taxon>Pseudomonadati</taxon>
        <taxon>Pseudomonadota</taxon>
        <taxon>Betaproteobacteria</taxon>
        <taxon>Burkholderiales</taxon>
        <taxon>Comamonadaceae</taxon>
        <taxon>Lampropedia</taxon>
    </lineage>
</organism>
<comment type="function">
    <text evidence="7">Supplies octaprenyl diphosphate, the precursor for the side chain of the isoprenoid quinones ubiquinone and menaquinone.</text>
</comment>
<comment type="catalytic activity">
    <reaction evidence="6">
        <text>5 isopentenyl diphosphate + (2E,6E)-farnesyl diphosphate = all-trans-octaprenyl diphosphate + 5 diphosphate</text>
        <dbReference type="Rhea" id="RHEA:27798"/>
        <dbReference type="ChEBI" id="CHEBI:33019"/>
        <dbReference type="ChEBI" id="CHEBI:57711"/>
        <dbReference type="ChEBI" id="CHEBI:128769"/>
        <dbReference type="ChEBI" id="CHEBI:175763"/>
        <dbReference type="EC" id="2.5.1.90"/>
    </reaction>
</comment>
<evidence type="ECO:0000256" key="5">
    <source>
        <dbReference type="ARBA" id="ARBA00022842"/>
    </source>
</evidence>
<evidence type="ECO:0000313" key="13">
    <source>
        <dbReference type="EMBL" id="SHE63628.1"/>
    </source>
</evidence>
<dbReference type="EMBL" id="FQUZ01000005">
    <property type="protein sequence ID" value="SHE63628.1"/>
    <property type="molecule type" value="Genomic_DNA"/>
</dbReference>
<dbReference type="SUPFAM" id="SSF48576">
    <property type="entry name" value="Terpenoid synthases"/>
    <property type="match status" value="1"/>
</dbReference>
<comment type="similarity">
    <text evidence="2 12">Belongs to the FPP/GGPP synthase family.</text>
</comment>
<keyword evidence="4" id="KW-0479">Metal-binding</keyword>
<evidence type="ECO:0000256" key="6">
    <source>
        <dbReference type="ARBA" id="ARBA00051506"/>
    </source>
</evidence>
<reference evidence="13 14" key="1">
    <citation type="submission" date="2016-11" db="EMBL/GenBank/DDBJ databases">
        <authorList>
            <person name="Jaros S."/>
            <person name="Januszkiewicz K."/>
            <person name="Wedrychowicz H."/>
        </authorList>
    </citation>
    <scope>NUCLEOTIDE SEQUENCE [LARGE SCALE GENOMIC DNA]</scope>
    <source>
        <strain evidence="13 14">DSM 16112</strain>
    </source>
</reference>
<dbReference type="GO" id="GO:0106350">
    <property type="term" value="F:all-trans-octaprenyl-diphosphate synthase activity"/>
    <property type="evidence" value="ECO:0007669"/>
    <property type="project" value="UniProtKB-EC"/>
</dbReference>
<dbReference type="PANTHER" id="PTHR12001:SF69">
    <property type="entry name" value="ALL TRANS-POLYPRENYL-DIPHOSPHATE SYNTHASE PDSS1"/>
    <property type="match status" value="1"/>
</dbReference>
<dbReference type="InterPro" id="IPR033749">
    <property type="entry name" value="Polyprenyl_synt_CS"/>
</dbReference>
<evidence type="ECO:0000256" key="9">
    <source>
        <dbReference type="ARBA" id="ARBA00072473"/>
    </source>
</evidence>
<dbReference type="Gene3D" id="1.10.600.10">
    <property type="entry name" value="Farnesyl Diphosphate Synthase"/>
    <property type="match status" value="1"/>
</dbReference>
<dbReference type="PANTHER" id="PTHR12001">
    <property type="entry name" value="GERANYLGERANYL PYROPHOSPHATE SYNTHASE"/>
    <property type="match status" value="1"/>
</dbReference>
<evidence type="ECO:0000256" key="10">
    <source>
        <dbReference type="ARBA" id="ARBA00079637"/>
    </source>
</evidence>
<dbReference type="Proteomes" id="UP000184327">
    <property type="component" value="Unassembled WGS sequence"/>
</dbReference>
<gene>
    <name evidence="13" type="ORF">SAMN02745117_00583</name>
</gene>
<evidence type="ECO:0000256" key="4">
    <source>
        <dbReference type="ARBA" id="ARBA00022723"/>
    </source>
</evidence>
<proteinExistence type="inferred from homology"/>
<evidence type="ECO:0000256" key="11">
    <source>
        <dbReference type="ARBA" id="ARBA00083124"/>
    </source>
</evidence>
<evidence type="ECO:0000256" key="8">
    <source>
        <dbReference type="ARBA" id="ARBA00066511"/>
    </source>
</evidence>
<evidence type="ECO:0000256" key="2">
    <source>
        <dbReference type="ARBA" id="ARBA00006706"/>
    </source>
</evidence>
<dbReference type="InterPro" id="IPR000092">
    <property type="entry name" value="Polyprenyl_synt"/>
</dbReference>
<evidence type="ECO:0000256" key="12">
    <source>
        <dbReference type="RuleBase" id="RU004466"/>
    </source>
</evidence>
<evidence type="ECO:0000256" key="7">
    <source>
        <dbReference type="ARBA" id="ARBA00055029"/>
    </source>
</evidence>
<keyword evidence="5" id="KW-0460">Magnesium</keyword>
<keyword evidence="14" id="KW-1185">Reference proteome</keyword>
<evidence type="ECO:0000313" key="14">
    <source>
        <dbReference type="Proteomes" id="UP000184327"/>
    </source>
</evidence>
<comment type="cofactor">
    <cofactor evidence="1">
        <name>Mg(2+)</name>
        <dbReference type="ChEBI" id="CHEBI:18420"/>
    </cofactor>
</comment>
<dbReference type="FunFam" id="1.10.600.10:FF:000002">
    <property type="entry name" value="Octaprenyl diphosphate synthase"/>
    <property type="match status" value="1"/>
</dbReference>
<dbReference type="STRING" id="1122156.SAMN02745117_00583"/>
<dbReference type="InterPro" id="IPR008949">
    <property type="entry name" value="Isoprenoid_synthase_dom_sf"/>
</dbReference>
<dbReference type="EC" id="2.5.1.90" evidence="8"/>
<name>A0A1M4V416_9BURK</name>
<dbReference type="PROSITE" id="PS00444">
    <property type="entry name" value="POLYPRENYL_SYNTHASE_2"/>
    <property type="match status" value="1"/>
</dbReference>
<keyword evidence="3 12" id="KW-0808">Transferase</keyword>
<protein>
    <recommendedName>
        <fullName evidence="9">Octaprenyl diphosphate synthase</fullName>
        <ecNumber evidence="8">2.5.1.90</ecNumber>
    </recommendedName>
    <alternativeName>
        <fullName evidence="11">All-trans-octaprenyl-diphosphate synthase</fullName>
    </alternativeName>
    <alternativeName>
        <fullName evidence="10">Octaprenyl pyrophosphate synthase</fullName>
    </alternativeName>
</protein>
<evidence type="ECO:0000256" key="1">
    <source>
        <dbReference type="ARBA" id="ARBA00001946"/>
    </source>
</evidence>
<evidence type="ECO:0000256" key="3">
    <source>
        <dbReference type="ARBA" id="ARBA00022679"/>
    </source>
</evidence>
<dbReference type="AlphaFoldDB" id="A0A1M4V416"/>
<sequence>MDYPTVGLSERPYNARLVLTNIAPCVPAPSSSPSPGLCQHCIQKNDRSFVTPAANTQHSTSTPETGLHLIAADMQAVDAVIAQRLTTSVPLIGQVAHYIISAGGKRLRPAMLLLVANALGYQGSQHHAMAAVIEFIHTATLLHDDVVDESTMRRSKPTANYTFGNPASVLVGDFLHSRAFEMMVATRELRVMEVVAAATNIIAEGEVQQLLNMHDAALDEQGYLHVIRSKTAKLFEASTQVAAILTQSPPALEAAAATYGQALGTAFQIIDDVLDYDGAPAEMGKNVGDDLREGKATLPLIAAMQHGTAGQAAIVRHAIEQGETEQLQAIIQIVRETGAIDLAREAAHREAERAIAALAAFPDNPYSQTLRELPAQLLLRRK</sequence>
<dbReference type="CDD" id="cd00685">
    <property type="entry name" value="Trans_IPPS_HT"/>
    <property type="match status" value="1"/>
</dbReference>
<dbReference type="GO" id="GO:0008299">
    <property type="term" value="P:isoprenoid biosynthetic process"/>
    <property type="evidence" value="ECO:0007669"/>
    <property type="project" value="InterPro"/>
</dbReference>
<dbReference type="Pfam" id="PF00348">
    <property type="entry name" value="polyprenyl_synt"/>
    <property type="match status" value="1"/>
</dbReference>
<dbReference type="GO" id="GO:0046872">
    <property type="term" value="F:metal ion binding"/>
    <property type="evidence" value="ECO:0007669"/>
    <property type="project" value="UniProtKB-KW"/>
</dbReference>